<keyword evidence="6" id="KW-0521">NADP</keyword>
<comment type="similarity">
    <text evidence="3">Belongs to the lysine N(6)-hydroxylase/L-ornithine N(5)-oxygenase family.</text>
</comment>
<keyword evidence="9" id="KW-1185">Reference proteome</keyword>
<evidence type="ECO:0000256" key="5">
    <source>
        <dbReference type="ARBA" id="ARBA00022827"/>
    </source>
</evidence>
<proteinExistence type="inferred from homology"/>
<keyword evidence="4" id="KW-0285">Flavoprotein</keyword>
<comment type="pathway">
    <text evidence="2">Siderophore biosynthesis.</text>
</comment>
<evidence type="ECO:0000256" key="1">
    <source>
        <dbReference type="ARBA" id="ARBA00001974"/>
    </source>
</evidence>
<organism evidence="8 9">
    <name type="scientific">Haloarchaeobius amylolyticus</name>
    <dbReference type="NCBI Taxonomy" id="1198296"/>
    <lineage>
        <taxon>Archaea</taxon>
        <taxon>Methanobacteriati</taxon>
        <taxon>Methanobacteriota</taxon>
        <taxon>Stenosarchaea group</taxon>
        <taxon>Halobacteria</taxon>
        <taxon>Halobacteriales</taxon>
        <taxon>Halorubellaceae</taxon>
        <taxon>Haloarchaeobius</taxon>
    </lineage>
</organism>
<dbReference type="InterPro" id="IPR036188">
    <property type="entry name" value="FAD/NAD-bd_sf"/>
</dbReference>
<comment type="cofactor">
    <cofactor evidence="1">
        <name>FAD</name>
        <dbReference type="ChEBI" id="CHEBI:57692"/>
    </cofactor>
</comment>
<dbReference type="Proteomes" id="UP001597076">
    <property type="component" value="Unassembled WGS sequence"/>
</dbReference>
<evidence type="ECO:0000313" key="9">
    <source>
        <dbReference type="Proteomes" id="UP001597076"/>
    </source>
</evidence>
<evidence type="ECO:0000256" key="6">
    <source>
        <dbReference type="ARBA" id="ARBA00022857"/>
    </source>
</evidence>
<evidence type="ECO:0000256" key="4">
    <source>
        <dbReference type="ARBA" id="ARBA00022630"/>
    </source>
</evidence>
<dbReference type="InterPro" id="IPR025700">
    <property type="entry name" value="Lys/Orn_oxygenase"/>
</dbReference>
<dbReference type="GO" id="GO:0016491">
    <property type="term" value="F:oxidoreductase activity"/>
    <property type="evidence" value="ECO:0007669"/>
    <property type="project" value="UniProtKB-KW"/>
</dbReference>
<gene>
    <name evidence="8" type="ORF">ACFR99_12985</name>
</gene>
<evidence type="ECO:0000256" key="2">
    <source>
        <dbReference type="ARBA" id="ARBA00004924"/>
    </source>
</evidence>
<dbReference type="RefSeq" id="WP_390288007.1">
    <property type="nucleotide sequence ID" value="NZ_JBHUDI010000007.1"/>
</dbReference>
<reference evidence="8 9" key="1">
    <citation type="journal article" date="2019" name="Int. J. Syst. Evol. Microbiol.">
        <title>The Global Catalogue of Microorganisms (GCM) 10K type strain sequencing project: providing services to taxonomists for standard genome sequencing and annotation.</title>
        <authorList>
            <consortium name="The Broad Institute Genomics Platform"/>
            <consortium name="The Broad Institute Genome Sequencing Center for Infectious Disease"/>
            <person name="Wu L."/>
            <person name="Ma J."/>
        </authorList>
    </citation>
    <scope>NUCLEOTIDE SEQUENCE [LARGE SCALE GENOMIC DNA]</scope>
    <source>
        <strain evidence="8 9">CGMCC 1.12230</strain>
    </source>
</reference>
<dbReference type="AlphaFoldDB" id="A0ABD6BIS5"/>
<protein>
    <submittedName>
        <fullName evidence="8">Lysine N(6)-hydroxylase/L-ornithine N(5)-oxygenase family protein</fullName>
    </submittedName>
</protein>
<sequence>MSDETLDVVGIGLGPFNLSLAALLEGAPADVDAVFLEQESEFSWHEGILIEGTTLEVPFLADLVTITDPTNEYSFLNYLRTKNRIYEFYTYRKFEIPRQEYNEYCRWVAESINGCLFSRRVTAVESIDEGYRVVAENPTTDENYTYRTENIVIGVGTEPNVPNQFANLPSEDVFHTASYLDRRERCLGAESVTVIGSGQSAAEVMKDLVEYQSENDFQLDWVTRSDGFFQLEESKLAHHHFTPDYIDYFYQLDVEKKERVLSSQDHLYKGIDKSTGDELFDILYRRSIRESPDVRLLAETNVKDIEYIGTETAPLYELSCEQWRQNKTFSHKSEVVILGTGYKRSTPDFLRPITHQLELTKDGKYKLDRDYRIPSNGYGTLFAQNAGLHTHGMNTAHLGLGCYRNAVIVNRILERQLYPEDTDTGFQCFDVNDFIECTVKHKIDGDQIISE</sequence>
<dbReference type="EMBL" id="JBHUDI010000007">
    <property type="protein sequence ID" value="MFD1564461.1"/>
    <property type="molecule type" value="Genomic_DNA"/>
</dbReference>
<keyword evidence="5" id="KW-0274">FAD</keyword>
<dbReference type="Pfam" id="PF13434">
    <property type="entry name" value="Lys_Orn_oxgnase"/>
    <property type="match status" value="1"/>
</dbReference>
<evidence type="ECO:0000256" key="3">
    <source>
        <dbReference type="ARBA" id="ARBA00007588"/>
    </source>
</evidence>
<evidence type="ECO:0000313" key="8">
    <source>
        <dbReference type="EMBL" id="MFD1564461.1"/>
    </source>
</evidence>
<dbReference type="SUPFAM" id="SSF51905">
    <property type="entry name" value="FAD/NAD(P)-binding domain"/>
    <property type="match status" value="1"/>
</dbReference>
<dbReference type="PANTHER" id="PTHR42802:SF1">
    <property type="entry name" value="L-ORNITHINE N(5)-MONOOXYGENASE"/>
    <property type="match status" value="1"/>
</dbReference>
<evidence type="ECO:0000256" key="7">
    <source>
        <dbReference type="ARBA" id="ARBA00023002"/>
    </source>
</evidence>
<dbReference type="Gene3D" id="3.50.50.60">
    <property type="entry name" value="FAD/NAD(P)-binding domain"/>
    <property type="match status" value="1"/>
</dbReference>
<comment type="caution">
    <text evidence="8">The sequence shown here is derived from an EMBL/GenBank/DDBJ whole genome shotgun (WGS) entry which is preliminary data.</text>
</comment>
<name>A0ABD6BIS5_9EURY</name>
<accession>A0ABD6BIS5</accession>
<dbReference type="PANTHER" id="PTHR42802">
    <property type="entry name" value="MONOOXYGENASE"/>
    <property type="match status" value="1"/>
</dbReference>
<keyword evidence="7" id="KW-0560">Oxidoreductase</keyword>